<accession>A0ABR9U8V8</accession>
<dbReference type="RefSeq" id="WP_193868234.1">
    <property type="nucleotide sequence ID" value="NZ_JADEWU010000007.1"/>
</dbReference>
<proteinExistence type="predicted"/>
<dbReference type="InterPro" id="IPR029060">
    <property type="entry name" value="PIN-like_dom_sf"/>
</dbReference>
<dbReference type="Pfam" id="PF01850">
    <property type="entry name" value="PIN"/>
    <property type="match status" value="1"/>
</dbReference>
<name>A0ABR9U8V8_9CYAN</name>
<feature type="domain" description="PIN" evidence="1">
    <location>
        <begin position="5"/>
        <end position="125"/>
    </location>
</feature>
<keyword evidence="3" id="KW-1185">Reference proteome</keyword>
<dbReference type="CDD" id="cd09872">
    <property type="entry name" value="PIN_Sll0205-like"/>
    <property type="match status" value="1"/>
</dbReference>
<gene>
    <name evidence="2" type="ORF">IQ236_04920</name>
</gene>
<comment type="caution">
    <text evidence="2">The sequence shown here is derived from an EMBL/GenBank/DDBJ whole genome shotgun (WGS) entry which is preliminary data.</text>
</comment>
<dbReference type="PANTHER" id="PTHR36173">
    <property type="entry name" value="RIBONUCLEASE VAPC16-RELATED"/>
    <property type="match status" value="1"/>
</dbReference>
<evidence type="ECO:0000313" key="2">
    <source>
        <dbReference type="EMBL" id="MBE9142564.1"/>
    </source>
</evidence>
<dbReference type="InterPro" id="IPR041705">
    <property type="entry name" value="PIN_Sll0205"/>
</dbReference>
<dbReference type="Gene3D" id="3.40.50.1010">
    <property type="entry name" value="5'-nuclease"/>
    <property type="match status" value="1"/>
</dbReference>
<dbReference type="InterPro" id="IPR052919">
    <property type="entry name" value="TA_system_RNase"/>
</dbReference>
<organism evidence="2 3">
    <name type="scientific">Planktothrix mougeotii LEGE 06226</name>
    <dbReference type="NCBI Taxonomy" id="1828728"/>
    <lineage>
        <taxon>Bacteria</taxon>
        <taxon>Bacillati</taxon>
        <taxon>Cyanobacteriota</taxon>
        <taxon>Cyanophyceae</taxon>
        <taxon>Oscillatoriophycideae</taxon>
        <taxon>Oscillatoriales</taxon>
        <taxon>Microcoleaceae</taxon>
        <taxon>Planktothrix</taxon>
    </lineage>
</organism>
<reference evidence="2 3" key="1">
    <citation type="submission" date="2020-10" db="EMBL/GenBank/DDBJ databases">
        <authorList>
            <person name="Castelo-Branco R."/>
            <person name="Eusebio N."/>
            <person name="Adriana R."/>
            <person name="Vieira A."/>
            <person name="Brugerolle De Fraissinette N."/>
            <person name="Rezende De Castro R."/>
            <person name="Schneider M.P."/>
            <person name="Vasconcelos V."/>
            <person name="Leao P.N."/>
        </authorList>
    </citation>
    <scope>NUCLEOTIDE SEQUENCE [LARGE SCALE GENOMIC DNA]</scope>
    <source>
        <strain evidence="2 3">LEGE 06226</strain>
    </source>
</reference>
<protein>
    <submittedName>
        <fullName evidence="2">Type II toxin-antitoxin system VapC family toxin</fullName>
    </submittedName>
</protein>
<evidence type="ECO:0000313" key="3">
    <source>
        <dbReference type="Proteomes" id="UP000640725"/>
    </source>
</evidence>
<dbReference type="EMBL" id="JADEWU010000007">
    <property type="protein sequence ID" value="MBE9142564.1"/>
    <property type="molecule type" value="Genomic_DNA"/>
</dbReference>
<dbReference type="Proteomes" id="UP000640725">
    <property type="component" value="Unassembled WGS sequence"/>
</dbReference>
<evidence type="ECO:0000259" key="1">
    <source>
        <dbReference type="Pfam" id="PF01850"/>
    </source>
</evidence>
<dbReference type="SUPFAM" id="SSF88723">
    <property type="entry name" value="PIN domain-like"/>
    <property type="match status" value="1"/>
</dbReference>
<dbReference type="InterPro" id="IPR002716">
    <property type="entry name" value="PIN_dom"/>
</dbReference>
<dbReference type="PANTHER" id="PTHR36173:SF1">
    <property type="entry name" value="RIBONUCLEASE VAPC22"/>
    <property type="match status" value="1"/>
</dbReference>
<sequence>MSEIIVLDTHIWLWWINREFDRFPDQWRDKIETANQVGVSPVSCFEIALAEKRGRLQLSCPAKEWCEEALTPSDIMLFPLTPEIASSAVNLSPIHKDPFDRIIIATALVYQANLASIDSVFSQYSELDPYLMK</sequence>